<dbReference type="OrthoDB" id="6610701at2759"/>
<evidence type="ECO:0000313" key="2">
    <source>
        <dbReference type="EMBL" id="VVC24638.1"/>
    </source>
</evidence>
<name>A0A5E4M5I6_9HEMI</name>
<dbReference type="EMBL" id="CABPRJ010000004">
    <property type="protein sequence ID" value="VVC24638.1"/>
    <property type="molecule type" value="Genomic_DNA"/>
</dbReference>
<dbReference type="AlphaFoldDB" id="A0A5E4M5I6"/>
<sequence>MEIKSGLYIAGILFALAVILTSTDCKNERKTGAAARLFNKVIGFTPKLKEYDITKLLDLILNDADLVKMAAYNKLFYLYKKQANTTSDETKKLIAVAMIRSTTELIKYYSVVFNYIKVKIALADGLEYAKKCSKIKNAEAECNKWKTMLIEAYVYRHKFAIDRISVQKFKEAYARAKKTNPDDKMINFLGTKVSCEVKLMEGNKKNALRNLDMWFKGINNSDQKFDCITELLKYENEIEIVGSYPGEYYYLLGRAYAKQKNNQKALECLVKARQGPIVCQKTRSKNKKVQELYEKLYIGEYAEH</sequence>
<gene>
    <name evidence="2" type="ORF">CINCED_3A025542</name>
</gene>
<keyword evidence="1" id="KW-0732">Signal</keyword>
<protein>
    <submittedName>
        <fullName evidence="2">Tetratricopeptide-like helical domain</fullName>
    </submittedName>
</protein>
<reference evidence="2 3" key="1">
    <citation type="submission" date="2019-08" db="EMBL/GenBank/DDBJ databases">
        <authorList>
            <person name="Alioto T."/>
            <person name="Alioto T."/>
            <person name="Gomez Garrido J."/>
        </authorList>
    </citation>
    <scope>NUCLEOTIDE SEQUENCE [LARGE SCALE GENOMIC DNA]</scope>
</reference>
<organism evidence="2 3">
    <name type="scientific">Cinara cedri</name>
    <dbReference type="NCBI Taxonomy" id="506608"/>
    <lineage>
        <taxon>Eukaryota</taxon>
        <taxon>Metazoa</taxon>
        <taxon>Ecdysozoa</taxon>
        <taxon>Arthropoda</taxon>
        <taxon>Hexapoda</taxon>
        <taxon>Insecta</taxon>
        <taxon>Pterygota</taxon>
        <taxon>Neoptera</taxon>
        <taxon>Paraneoptera</taxon>
        <taxon>Hemiptera</taxon>
        <taxon>Sternorrhyncha</taxon>
        <taxon>Aphidomorpha</taxon>
        <taxon>Aphidoidea</taxon>
        <taxon>Aphididae</taxon>
        <taxon>Lachninae</taxon>
        <taxon>Cinara</taxon>
    </lineage>
</organism>
<evidence type="ECO:0000256" key="1">
    <source>
        <dbReference type="SAM" id="SignalP"/>
    </source>
</evidence>
<evidence type="ECO:0000313" key="3">
    <source>
        <dbReference type="Proteomes" id="UP000325440"/>
    </source>
</evidence>
<feature type="signal peptide" evidence="1">
    <location>
        <begin position="1"/>
        <end position="25"/>
    </location>
</feature>
<proteinExistence type="predicted"/>
<dbReference type="Proteomes" id="UP000325440">
    <property type="component" value="Unassembled WGS sequence"/>
</dbReference>
<feature type="chain" id="PRO_5023058367" evidence="1">
    <location>
        <begin position="26"/>
        <end position="304"/>
    </location>
</feature>
<keyword evidence="3" id="KW-1185">Reference proteome</keyword>
<accession>A0A5E4M5I6</accession>